<organism evidence="3 4">
    <name type="scientific">Candidatus Nomurabacteria bacterium CG1_02_31_12</name>
    <dbReference type="NCBI Taxonomy" id="1805280"/>
    <lineage>
        <taxon>Bacteria</taxon>
        <taxon>Candidatus Nomuraibacteriota</taxon>
    </lineage>
</organism>
<evidence type="ECO:0000313" key="4">
    <source>
        <dbReference type="Proteomes" id="UP000185769"/>
    </source>
</evidence>
<feature type="region of interest" description="Disordered" evidence="2">
    <location>
        <begin position="1"/>
        <end position="28"/>
    </location>
</feature>
<evidence type="ECO:0000256" key="2">
    <source>
        <dbReference type="SAM" id="MobiDB-lite"/>
    </source>
</evidence>
<protein>
    <submittedName>
        <fullName evidence="3">Uncharacterized protein</fullName>
    </submittedName>
</protein>
<gene>
    <name evidence="3" type="ORF">AUJ22_01105</name>
</gene>
<evidence type="ECO:0000313" key="3">
    <source>
        <dbReference type="EMBL" id="OIO29637.1"/>
    </source>
</evidence>
<feature type="coiled-coil region" evidence="1">
    <location>
        <begin position="385"/>
        <end position="442"/>
    </location>
</feature>
<comment type="caution">
    <text evidence="3">The sequence shown here is derived from an EMBL/GenBank/DDBJ whole genome shotgun (WGS) entry which is preliminary data.</text>
</comment>
<dbReference type="Proteomes" id="UP000185769">
    <property type="component" value="Unassembled WGS sequence"/>
</dbReference>
<name>A0A1J4V4B5_9BACT</name>
<feature type="compositionally biased region" description="Polar residues" evidence="2">
    <location>
        <begin position="1"/>
        <end position="12"/>
    </location>
</feature>
<evidence type="ECO:0000256" key="1">
    <source>
        <dbReference type="SAM" id="Coils"/>
    </source>
</evidence>
<feature type="coiled-coil region" evidence="1">
    <location>
        <begin position="159"/>
        <end position="186"/>
    </location>
</feature>
<reference evidence="3 4" key="1">
    <citation type="journal article" date="2016" name="Environ. Microbiol.">
        <title>Genomic resolution of a cold subsurface aquifer community provides metabolic insights for novel microbes adapted to high CO concentrations.</title>
        <authorList>
            <person name="Probst A.J."/>
            <person name="Castelle C.J."/>
            <person name="Singh A."/>
            <person name="Brown C.T."/>
            <person name="Anantharaman K."/>
            <person name="Sharon I."/>
            <person name="Hug L.A."/>
            <person name="Burstein D."/>
            <person name="Emerson J.B."/>
            <person name="Thomas B.C."/>
            <person name="Banfield J.F."/>
        </authorList>
    </citation>
    <scope>NUCLEOTIDE SEQUENCE [LARGE SCALE GENOMIC DNA]</scope>
    <source>
        <strain evidence="3">CG1_02_31_12</strain>
    </source>
</reference>
<sequence>MSLENKLSQLSSKIRENKEKESKKLQEEKLEPIRFKVKEIEKVKSQLELILGSLKLKSGKDSGMGMREYSTKTENNFKKENTQLDSLINKNQEALKTIGVENKDQLLENSDFTNDEEIINYKKSKTQKENLELSDLALKDRLLSFGINIDENFSYDSAEKVLNKKIEQIENELALEKAKIPEGKQELKEELIQYLEKKIPSFSFSKAKNFDHYNNKNYVLNLGGYNNIEFSESRILRFNTPGSFSMGEWQKLEEKYPYDVIREAMKEIFEKKVANASYSFDISGSYDRETKEMKEYKDMIKSKFLPIAENMLNVRFRNDELRYKAKIQGLGNVSNITYIERIIQKIESDKDEAKKTLSGIIQIENELPNEEVVLSGVYLEVTSALKEYNKFVKETEEKEKRLKEVISEIEKLEMNKPKLFGKEKWNDNLNTLKKEREELEKRTDKKWYQEENNKLYKKAYFYIPTKEYSSVEKIVKEQPKIQANSKEIFNDLKIKLNEIANKEVPESALNLYKEFSDLIEKK</sequence>
<dbReference type="EMBL" id="MNVM01000017">
    <property type="protein sequence ID" value="OIO29637.1"/>
    <property type="molecule type" value="Genomic_DNA"/>
</dbReference>
<keyword evidence="1" id="KW-0175">Coiled coil</keyword>
<proteinExistence type="predicted"/>
<accession>A0A1J4V4B5</accession>
<dbReference type="AlphaFoldDB" id="A0A1J4V4B5"/>
<feature type="compositionally biased region" description="Basic and acidic residues" evidence="2">
    <location>
        <begin position="13"/>
        <end position="28"/>
    </location>
</feature>